<name>A0A410RPC4_CORCK</name>
<evidence type="ECO:0000313" key="2">
    <source>
        <dbReference type="Proteomes" id="UP000288758"/>
    </source>
</evidence>
<organism evidence="1 2">
    <name type="scientific">Corallococcus coralloides</name>
    <name type="common">Myxococcus coralloides</name>
    <dbReference type="NCBI Taxonomy" id="184914"/>
    <lineage>
        <taxon>Bacteria</taxon>
        <taxon>Pseudomonadati</taxon>
        <taxon>Myxococcota</taxon>
        <taxon>Myxococcia</taxon>
        <taxon>Myxococcales</taxon>
        <taxon>Cystobacterineae</taxon>
        <taxon>Myxococcaceae</taxon>
        <taxon>Corallococcus</taxon>
    </lineage>
</organism>
<sequence length="56" mass="6151">MAPIETTLPGQPTPFGDLTPVNLQAAVTEVGTLELRCLEKNGSGRWKLELNVRMKE</sequence>
<dbReference type="AlphaFoldDB" id="A0A410RPC4"/>
<gene>
    <name evidence="1" type="primary">dnaK4_1</name>
    <name evidence="1" type="ORF">EJ065_2158</name>
</gene>
<keyword evidence="1" id="KW-0346">Stress response</keyword>
<evidence type="ECO:0000313" key="1">
    <source>
        <dbReference type="EMBL" id="QAT83742.1"/>
    </source>
</evidence>
<proteinExistence type="predicted"/>
<reference evidence="1 2" key="1">
    <citation type="submission" date="2018-12" db="EMBL/GenBank/DDBJ databases">
        <title>Complete Genome Sequence of the Corallopyronin A producing Myxobacterium Corallococcus coralloides B035.</title>
        <authorList>
            <person name="Bouhired S.M."/>
            <person name="Rupp O."/>
            <person name="Blom J."/>
            <person name="Schaeberle T.F."/>
            <person name="Kehraus S."/>
            <person name="Schiefer A."/>
            <person name="Pfarr K."/>
            <person name="Goesmann A."/>
            <person name="Hoerauf A."/>
            <person name="Koenig G.M."/>
        </authorList>
    </citation>
    <scope>NUCLEOTIDE SEQUENCE [LARGE SCALE GENOMIC DNA]</scope>
    <source>
        <strain evidence="1 2">B035</strain>
    </source>
</reference>
<accession>A0A410RPC4</accession>
<protein>
    <submittedName>
        <fullName evidence="1">Heat shock protein 70 family protein</fullName>
    </submittedName>
</protein>
<dbReference type="Proteomes" id="UP000288758">
    <property type="component" value="Chromosome"/>
</dbReference>
<dbReference type="EMBL" id="CP034669">
    <property type="protein sequence ID" value="QAT83742.1"/>
    <property type="molecule type" value="Genomic_DNA"/>
</dbReference>